<organism evidence="1 2">
    <name type="scientific">Natronogracilivirga saccharolytica</name>
    <dbReference type="NCBI Taxonomy" id="2812953"/>
    <lineage>
        <taxon>Bacteria</taxon>
        <taxon>Pseudomonadati</taxon>
        <taxon>Balneolota</taxon>
        <taxon>Balneolia</taxon>
        <taxon>Balneolales</taxon>
        <taxon>Cyclonatronaceae</taxon>
        <taxon>Natronogracilivirga</taxon>
    </lineage>
</organism>
<accession>A0A8J7UWZ7</accession>
<dbReference type="EMBL" id="JAFIDN010000006">
    <property type="protein sequence ID" value="MBP3192774.1"/>
    <property type="molecule type" value="Genomic_DNA"/>
</dbReference>
<comment type="caution">
    <text evidence="1">The sequence shown here is derived from an EMBL/GenBank/DDBJ whole genome shotgun (WGS) entry which is preliminary data.</text>
</comment>
<dbReference type="NCBIfam" id="TIGR01847">
    <property type="entry name" value="bacteriocin_sig"/>
    <property type="match status" value="1"/>
</dbReference>
<gene>
    <name evidence="1" type="ORF">NATSA_08870</name>
</gene>
<dbReference type="Proteomes" id="UP000673975">
    <property type="component" value="Unassembled WGS sequence"/>
</dbReference>
<evidence type="ECO:0000313" key="1">
    <source>
        <dbReference type="EMBL" id="MBP3192774.1"/>
    </source>
</evidence>
<dbReference type="AlphaFoldDB" id="A0A8J7UWZ7"/>
<reference evidence="1" key="1">
    <citation type="submission" date="2021-02" db="EMBL/GenBank/DDBJ databases">
        <title>Natronogracilivirga saccharolytica gen. nov. sp. nov. a new anaerobic, haloalkiliphilic carbohydrate-fermenting bacterium from soda lake and proposing of Cyclonatronumiaceae fam. nov. in the phylum Balneolaeota.</title>
        <authorList>
            <person name="Zhilina T.N."/>
            <person name="Sorokin D.Y."/>
            <person name="Zavarzina D.G."/>
            <person name="Toshchakov S.V."/>
            <person name="Kublanov I.V."/>
        </authorList>
    </citation>
    <scope>NUCLEOTIDE SEQUENCE</scope>
    <source>
        <strain evidence="1">Z-1702</strain>
    </source>
</reference>
<protein>
    <submittedName>
        <fullName evidence="1">Bacteriocin</fullName>
    </submittedName>
</protein>
<keyword evidence="2" id="KW-1185">Reference proteome</keyword>
<dbReference type="InterPro" id="IPR010133">
    <property type="entry name" value="Bacteriocin_signal_seq"/>
</dbReference>
<name>A0A8J7UWZ7_9BACT</name>
<evidence type="ECO:0000313" key="2">
    <source>
        <dbReference type="Proteomes" id="UP000673975"/>
    </source>
</evidence>
<proteinExistence type="predicted"/>
<sequence>MNTNVKELTKSELTSINGGDDLSESIFRFFGKIVGAIENFEFDSDVASSGVGRVTR</sequence>